<dbReference type="AlphaFoldDB" id="A0A1H8U212"/>
<evidence type="ECO:0000313" key="9">
    <source>
        <dbReference type="Proteomes" id="UP000181951"/>
    </source>
</evidence>
<dbReference type="OrthoDB" id="4186410at2"/>
<accession>A0A1H8U212</accession>
<dbReference type="GO" id="GO:0030428">
    <property type="term" value="C:cell septum"/>
    <property type="evidence" value="ECO:0007669"/>
    <property type="project" value="UniProtKB-SubCell"/>
</dbReference>
<evidence type="ECO:0000256" key="7">
    <source>
        <dbReference type="SAM" id="MobiDB-lite"/>
    </source>
</evidence>
<feature type="region of interest" description="Disordered" evidence="7">
    <location>
        <begin position="148"/>
        <end position="173"/>
    </location>
</feature>
<protein>
    <submittedName>
        <fullName evidence="8">Streptomyces sporulation and cell division protein, SsgA</fullName>
    </submittedName>
</protein>
<gene>
    <name evidence="8" type="ORF">SAMN05216267_106220</name>
</gene>
<evidence type="ECO:0000256" key="4">
    <source>
        <dbReference type="ARBA" id="ARBA00022969"/>
    </source>
</evidence>
<dbReference type="Proteomes" id="UP000181951">
    <property type="component" value="Unassembled WGS sequence"/>
</dbReference>
<dbReference type="GO" id="GO:0000917">
    <property type="term" value="P:division septum assembly"/>
    <property type="evidence" value="ECO:0007669"/>
    <property type="project" value="UniProtKB-KW"/>
</dbReference>
<keyword evidence="3 8" id="KW-0132">Cell division</keyword>
<dbReference type="EMBL" id="FODD01000062">
    <property type="protein sequence ID" value="SEO96904.1"/>
    <property type="molecule type" value="Genomic_DNA"/>
</dbReference>
<dbReference type="Gene3D" id="2.30.31.20">
    <property type="entry name" value="Sporulation-specific cell division protein SsgB"/>
    <property type="match status" value="1"/>
</dbReference>
<evidence type="ECO:0000313" key="8">
    <source>
        <dbReference type="EMBL" id="SEO96904.1"/>
    </source>
</evidence>
<evidence type="ECO:0000256" key="1">
    <source>
        <dbReference type="ARBA" id="ARBA00004431"/>
    </source>
</evidence>
<keyword evidence="4" id="KW-0749">Sporulation</keyword>
<dbReference type="InterPro" id="IPR006776">
    <property type="entry name" value="SsgB"/>
</dbReference>
<dbReference type="InterPro" id="IPR038658">
    <property type="entry name" value="SsgB_sf"/>
</dbReference>
<sequence length="173" mass="19045">MSGDHPRVQALRAAPRACELVLGVERVLDVDARQPIRAEFRFDPADPLTVSVEFIVHGGPRVLWRIGRDLLAQGLHAVSGLGDVQMWPSHPQERATARLRLSAGDMAALFDLPVPPLEQWLAHTYDLVPAGAELAAVDWDMAGAELLDGQEPFGGRDLAGERRLSDDQEWRSE</sequence>
<keyword evidence="5" id="KW-0717">Septation</keyword>
<comment type="similarity">
    <text evidence="2">Belongs to the SsgA family.</text>
</comment>
<comment type="subcellular location">
    <subcellularLocation>
        <location evidence="1">Cell septum</location>
    </subcellularLocation>
</comment>
<dbReference type="RefSeq" id="WP_069466657.1">
    <property type="nucleotide sequence ID" value="NZ_FODD01000062.1"/>
</dbReference>
<keyword evidence="9" id="KW-1185">Reference proteome</keyword>
<dbReference type="Pfam" id="PF04686">
    <property type="entry name" value="SsgA"/>
    <property type="match status" value="1"/>
</dbReference>
<evidence type="ECO:0000256" key="2">
    <source>
        <dbReference type="ARBA" id="ARBA00009323"/>
    </source>
</evidence>
<dbReference type="GO" id="GO:0030435">
    <property type="term" value="P:sporulation resulting in formation of a cellular spore"/>
    <property type="evidence" value="ECO:0007669"/>
    <property type="project" value="UniProtKB-KW"/>
</dbReference>
<evidence type="ECO:0000256" key="6">
    <source>
        <dbReference type="ARBA" id="ARBA00023306"/>
    </source>
</evidence>
<reference evidence="8 9" key="1">
    <citation type="submission" date="2016-10" db="EMBL/GenBank/DDBJ databases">
        <authorList>
            <person name="de Groot N.N."/>
        </authorList>
    </citation>
    <scope>NUCLEOTIDE SEQUENCE [LARGE SCALE GENOMIC DNA]</scope>
    <source>
        <strain evidence="8 9">CGMCC 4.2026</strain>
    </source>
</reference>
<proteinExistence type="inferred from homology"/>
<dbReference type="STRING" id="310780.SAMN05216267_106220"/>
<name>A0A1H8U212_9ACTN</name>
<organism evidence="8 9">
    <name type="scientific">Actinacidiphila rubida</name>
    <dbReference type="NCBI Taxonomy" id="310780"/>
    <lineage>
        <taxon>Bacteria</taxon>
        <taxon>Bacillati</taxon>
        <taxon>Actinomycetota</taxon>
        <taxon>Actinomycetes</taxon>
        <taxon>Kitasatosporales</taxon>
        <taxon>Streptomycetaceae</taxon>
        <taxon>Actinacidiphila</taxon>
    </lineage>
</organism>
<evidence type="ECO:0000256" key="3">
    <source>
        <dbReference type="ARBA" id="ARBA00022618"/>
    </source>
</evidence>
<keyword evidence="6" id="KW-0131">Cell cycle</keyword>
<feature type="compositionally biased region" description="Basic and acidic residues" evidence="7">
    <location>
        <begin position="158"/>
        <end position="173"/>
    </location>
</feature>
<evidence type="ECO:0000256" key="5">
    <source>
        <dbReference type="ARBA" id="ARBA00023210"/>
    </source>
</evidence>